<evidence type="ECO:0000313" key="1">
    <source>
        <dbReference type="EMBL" id="MDL5056979.1"/>
    </source>
</evidence>
<keyword evidence="1" id="KW-0808">Transferase</keyword>
<keyword evidence="2" id="KW-1185">Reference proteome</keyword>
<protein>
    <submittedName>
        <fullName evidence="1">FkbM family methyltransferase</fullName>
    </submittedName>
</protein>
<gene>
    <name evidence="1" type="ORF">QQ055_05805</name>
</gene>
<name>A0ABT7LY93_9CYAN</name>
<dbReference type="GO" id="GO:0008168">
    <property type="term" value="F:methyltransferase activity"/>
    <property type="evidence" value="ECO:0007669"/>
    <property type="project" value="UniProtKB-KW"/>
</dbReference>
<dbReference type="InterPro" id="IPR029063">
    <property type="entry name" value="SAM-dependent_MTases_sf"/>
</dbReference>
<organism evidence="1 2">
    <name type="scientific">Geitlerinema calcuttense NRMC-F 0142</name>
    <dbReference type="NCBI Taxonomy" id="2922238"/>
    <lineage>
        <taxon>Bacteria</taxon>
        <taxon>Bacillati</taxon>
        <taxon>Cyanobacteriota</taxon>
        <taxon>Cyanophyceae</taxon>
        <taxon>Geitlerinematales</taxon>
        <taxon>Geitlerinemataceae</taxon>
        <taxon>Geitlerinema</taxon>
    </lineage>
</organism>
<evidence type="ECO:0000313" key="2">
    <source>
        <dbReference type="Proteomes" id="UP001230986"/>
    </source>
</evidence>
<reference evidence="1 2" key="1">
    <citation type="submission" date="2023-06" db="EMBL/GenBank/DDBJ databases">
        <title>Whole genome sequence of Oscillatoria calcuttensis NRMC-F 0142.</title>
        <authorList>
            <person name="Shakena Fathima T."/>
            <person name="Muralitharan G."/>
            <person name="Thajuddin N."/>
        </authorList>
    </citation>
    <scope>NUCLEOTIDE SEQUENCE [LARGE SCALE GENOMIC DNA]</scope>
    <source>
        <strain evidence="1 2">NRMC-F 0142</strain>
    </source>
</reference>
<dbReference type="NCBIfam" id="TIGR01444">
    <property type="entry name" value="fkbM_fam"/>
    <property type="match status" value="1"/>
</dbReference>
<proteinExistence type="predicted"/>
<dbReference type="Proteomes" id="UP001230986">
    <property type="component" value="Unassembled WGS sequence"/>
</dbReference>
<dbReference type="Gene3D" id="3.40.50.150">
    <property type="entry name" value="Vaccinia Virus protein VP39"/>
    <property type="match status" value="1"/>
</dbReference>
<accession>A0ABT7LY93</accession>
<comment type="caution">
    <text evidence="1">The sequence shown here is derived from an EMBL/GenBank/DDBJ whole genome shotgun (WGS) entry which is preliminary data.</text>
</comment>
<dbReference type="GO" id="GO:0032259">
    <property type="term" value="P:methylation"/>
    <property type="evidence" value="ECO:0007669"/>
    <property type="project" value="UniProtKB-KW"/>
</dbReference>
<keyword evidence="1" id="KW-0489">Methyltransferase</keyword>
<dbReference type="InterPro" id="IPR006342">
    <property type="entry name" value="FkbM_mtfrase"/>
</dbReference>
<dbReference type="SUPFAM" id="SSF53335">
    <property type="entry name" value="S-adenosyl-L-methionine-dependent methyltransferases"/>
    <property type="match status" value="1"/>
</dbReference>
<dbReference type="RefSeq" id="WP_286004359.1">
    <property type="nucleotide sequence ID" value="NZ_JASVEJ010000022.1"/>
</dbReference>
<sequence>MQSLKRTLTHNLALTILGKPRFERILCLLCANPFTRKSLKVGAIAFACLGALEEPELRIANLGTYKLWVNISEFLGTSLYFFGEHNEPFSAQLVSELIHPGDTCIDIGANQGSYTFLIASLVGKNGKVVAFEPQLDLGQMLKDSLLLNDYGDRLLLDGRAVYKNSGEKLKFYLSEDIKNSGHSSLVNHGVHVSAERVGIVETITLTDFSKNKTSILPKS</sequence>
<dbReference type="EMBL" id="JASVEJ010000022">
    <property type="protein sequence ID" value="MDL5056979.1"/>
    <property type="molecule type" value="Genomic_DNA"/>
</dbReference>